<reference evidence="1 2" key="1">
    <citation type="submission" date="2016-09" db="EMBL/GenBank/DDBJ databases">
        <title>Complete genome of Desulfosporosinus sp. OL.</title>
        <authorList>
            <person name="Mardanov A."/>
            <person name="Beletsky A."/>
            <person name="Panova A."/>
            <person name="Karnachuk O."/>
            <person name="Ravin N."/>
        </authorList>
    </citation>
    <scope>NUCLEOTIDE SEQUENCE [LARGE SCALE GENOMIC DNA]</scope>
    <source>
        <strain evidence="1 2">OL</strain>
    </source>
</reference>
<accession>A0A1Q8R2K1</accession>
<dbReference type="AlphaFoldDB" id="A0A1Q8R2K1"/>
<evidence type="ECO:0000313" key="1">
    <source>
        <dbReference type="EMBL" id="OLN33814.1"/>
    </source>
</evidence>
<dbReference type="STRING" id="1888891.DSOL_0524"/>
<evidence type="ECO:0000313" key="2">
    <source>
        <dbReference type="Proteomes" id="UP000186102"/>
    </source>
</evidence>
<dbReference type="Proteomes" id="UP000186102">
    <property type="component" value="Unassembled WGS sequence"/>
</dbReference>
<sequence length="42" mass="4729">MLGSKVKGKIALHGESIYDLDSKIFTNPKDKRSEDYSSGHFE</sequence>
<gene>
    <name evidence="1" type="ORF">DSOL_0524</name>
</gene>
<protein>
    <submittedName>
        <fullName evidence="1">Uncharacterized protein</fullName>
    </submittedName>
</protein>
<comment type="caution">
    <text evidence="1">The sequence shown here is derived from an EMBL/GenBank/DDBJ whole genome shotgun (WGS) entry which is preliminary data.</text>
</comment>
<keyword evidence="2" id="KW-1185">Reference proteome</keyword>
<organism evidence="1 2">
    <name type="scientific">Desulfosporosinus metallidurans</name>
    <dbReference type="NCBI Taxonomy" id="1888891"/>
    <lineage>
        <taxon>Bacteria</taxon>
        <taxon>Bacillati</taxon>
        <taxon>Bacillota</taxon>
        <taxon>Clostridia</taxon>
        <taxon>Eubacteriales</taxon>
        <taxon>Desulfitobacteriaceae</taxon>
        <taxon>Desulfosporosinus</taxon>
    </lineage>
</organism>
<dbReference type="EMBL" id="MLBF01000002">
    <property type="protein sequence ID" value="OLN33814.1"/>
    <property type="molecule type" value="Genomic_DNA"/>
</dbReference>
<name>A0A1Q8R2K1_9FIRM</name>
<proteinExistence type="predicted"/>